<feature type="chain" id="PRO_5040828370" evidence="2">
    <location>
        <begin position="20"/>
        <end position="407"/>
    </location>
</feature>
<keyword evidence="5" id="KW-1185">Reference proteome</keyword>
<evidence type="ECO:0000256" key="1">
    <source>
        <dbReference type="ARBA" id="ARBA00022729"/>
    </source>
</evidence>
<dbReference type="NCBIfam" id="TIGR04183">
    <property type="entry name" value="Por_Secre_tail"/>
    <property type="match status" value="1"/>
</dbReference>
<evidence type="ECO:0000313" key="4">
    <source>
        <dbReference type="EMBL" id="MCB4798265.1"/>
    </source>
</evidence>
<dbReference type="Gene3D" id="3.40.50.12480">
    <property type="match status" value="3"/>
</dbReference>
<feature type="signal peptide" evidence="2">
    <location>
        <begin position="1"/>
        <end position="19"/>
    </location>
</feature>
<dbReference type="InterPro" id="IPR026906">
    <property type="entry name" value="LRR_5"/>
</dbReference>
<gene>
    <name evidence="4" type="ORF">LG649_05390</name>
</gene>
<dbReference type="PANTHER" id="PTHR45661">
    <property type="entry name" value="SURFACE ANTIGEN"/>
    <property type="match status" value="1"/>
</dbReference>
<dbReference type="Pfam" id="PF18962">
    <property type="entry name" value="Por_Secre_tail"/>
    <property type="match status" value="1"/>
</dbReference>
<dbReference type="RefSeq" id="WP_226541939.1">
    <property type="nucleotide sequence ID" value="NZ_JAJAPW010000002.1"/>
</dbReference>
<dbReference type="EMBL" id="JAJAPW010000002">
    <property type="protein sequence ID" value="MCB4798265.1"/>
    <property type="molecule type" value="Genomic_DNA"/>
</dbReference>
<dbReference type="Proteomes" id="UP001139199">
    <property type="component" value="Unassembled WGS sequence"/>
</dbReference>
<proteinExistence type="predicted"/>
<reference evidence="4" key="1">
    <citation type="submission" date="2021-10" db="EMBL/GenBank/DDBJ databases">
        <title>Tamlana sargassums sp. nov., and Tamlana laminarinivorans sp. nov., two new bacteria isolated from the brown alga.</title>
        <authorList>
            <person name="Li J."/>
        </authorList>
    </citation>
    <scope>NUCLEOTIDE SEQUENCE</scope>
    <source>
        <strain evidence="4">PT2-4</strain>
    </source>
</reference>
<sequence length="407" mass="45727">MFRKLLLLLLVLIIQRVNSQTFNDGVLFYTVINTENKYVSVEKLSDCPVGNLTIPETATYLDVNYTVTSISEDAFSSCDRLLNVTLPETITVINNNAFYNCPRLESINIPESVNEIGDEVFYYCQALTNITIPEGVTTIGKYTFFYCTNLDTINLPSTINTIKTNAFSYCEGLVNINLPDALTTIENYAFFKCESLRSLTIPENINRIEYYTFSFCSSLVSIELPNNLTFIGTAAFNFCSSLENLTIPVSVNTIQDYAFGSCTGLKNVTVNWSTPLVINDVYGNSNMFNGVNLPDVNLYVIPDYITDYEMADVWQDFNIQGQTLSNTEIIKLDQNVTLYPNPVSNNVLYIKLSNNLQLNQLKLFNLQGQIIKSTEKAILNTNNLKSGMYLVEVSTNSGKLLKKIMVL</sequence>
<dbReference type="Gene3D" id="3.80.10.10">
    <property type="entry name" value="Ribonuclease Inhibitor"/>
    <property type="match status" value="1"/>
</dbReference>
<evidence type="ECO:0000256" key="2">
    <source>
        <dbReference type="SAM" id="SignalP"/>
    </source>
</evidence>
<dbReference type="InterPro" id="IPR026444">
    <property type="entry name" value="Secre_tail"/>
</dbReference>
<evidence type="ECO:0000259" key="3">
    <source>
        <dbReference type="Pfam" id="PF18962"/>
    </source>
</evidence>
<accession>A0A9X1HYJ8</accession>
<evidence type="ECO:0000313" key="5">
    <source>
        <dbReference type="Proteomes" id="UP001139199"/>
    </source>
</evidence>
<feature type="domain" description="Secretion system C-terminal sorting" evidence="3">
    <location>
        <begin position="338"/>
        <end position="406"/>
    </location>
</feature>
<protein>
    <submittedName>
        <fullName evidence="4">Leucine-rich repeat domain-containing protein</fullName>
    </submittedName>
</protein>
<dbReference type="AlphaFoldDB" id="A0A9X1HYJ8"/>
<organism evidence="4 5">
    <name type="scientific">Neotamlana laminarinivorans</name>
    <dbReference type="NCBI Taxonomy" id="2883124"/>
    <lineage>
        <taxon>Bacteria</taxon>
        <taxon>Pseudomonadati</taxon>
        <taxon>Bacteroidota</taxon>
        <taxon>Flavobacteriia</taxon>
        <taxon>Flavobacteriales</taxon>
        <taxon>Flavobacteriaceae</taxon>
        <taxon>Neotamlana</taxon>
    </lineage>
</organism>
<dbReference type="InterPro" id="IPR032675">
    <property type="entry name" value="LRR_dom_sf"/>
</dbReference>
<dbReference type="InterPro" id="IPR053139">
    <property type="entry name" value="Surface_bspA-like"/>
</dbReference>
<name>A0A9X1HYJ8_9FLAO</name>
<dbReference type="Pfam" id="PF13306">
    <property type="entry name" value="LRR_5"/>
    <property type="match status" value="1"/>
</dbReference>
<dbReference type="PANTHER" id="PTHR45661:SF3">
    <property type="entry name" value="IG-LIKE DOMAIN-CONTAINING PROTEIN"/>
    <property type="match status" value="1"/>
</dbReference>
<comment type="caution">
    <text evidence="4">The sequence shown here is derived from an EMBL/GenBank/DDBJ whole genome shotgun (WGS) entry which is preliminary data.</text>
</comment>
<keyword evidence="1 2" id="KW-0732">Signal</keyword>
<dbReference type="SUPFAM" id="SSF52058">
    <property type="entry name" value="L domain-like"/>
    <property type="match status" value="1"/>
</dbReference>